<reference evidence="3 4" key="1">
    <citation type="journal article" date="2015" name="Proc. Natl. Acad. Sci. U.S.A.">
        <title>The resurrection genome of Boea hygrometrica: A blueprint for survival of dehydration.</title>
        <authorList>
            <person name="Xiao L."/>
            <person name="Yang G."/>
            <person name="Zhang L."/>
            <person name="Yang X."/>
            <person name="Zhao S."/>
            <person name="Ji Z."/>
            <person name="Zhou Q."/>
            <person name="Hu M."/>
            <person name="Wang Y."/>
            <person name="Chen M."/>
            <person name="Xu Y."/>
            <person name="Jin H."/>
            <person name="Xiao X."/>
            <person name="Hu G."/>
            <person name="Bao F."/>
            <person name="Hu Y."/>
            <person name="Wan P."/>
            <person name="Li L."/>
            <person name="Deng X."/>
            <person name="Kuang T."/>
            <person name="Xiang C."/>
            <person name="Zhu J.K."/>
            <person name="Oliver M.J."/>
            <person name="He Y."/>
        </authorList>
    </citation>
    <scope>NUCLEOTIDE SEQUENCE [LARGE SCALE GENOMIC DNA]</scope>
    <source>
        <strain evidence="4">cv. XS01</strain>
    </source>
</reference>
<protein>
    <submittedName>
        <fullName evidence="3">Mercuric reductase</fullName>
    </submittedName>
</protein>
<feature type="compositionally biased region" description="Gly residues" evidence="2">
    <location>
        <begin position="345"/>
        <end position="354"/>
    </location>
</feature>
<evidence type="ECO:0000256" key="1">
    <source>
        <dbReference type="SAM" id="Coils"/>
    </source>
</evidence>
<organism evidence="3 4">
    <name type="scientific">Dorcoceras hygrometricum</name>
    <dbReference type="NCBI Taxonomy" id="472368"/>
    <lineage>
        <taxon>Eukaryota</taxon>
        <taxon>Viridiplantae</taxon>
        <taxon>Streptophyta</taxon>
        <taxon>Embryophyta</taxon>
        <taxon>Tracheophyta</taxon>
        <taxon>Spermatophyta</taxon>
        <taxon>Magnoliopsida</taxon>
        <taxon>eudicotyledons</taxon>
        <taxon>Gunneridae</taxon>
        <taxon>Pentapetalae</taxon>
        <taxon>asterids</taxon>
        <taxon>lamiids</taxon>
        <taxon>Lamiales</taxon>
        <taxon>Gesneriaceae</taxon>
        <taxon>Didymocarpoideae</taxon>
        <taxon>Trichosporeae</taxon>
        <taxon>Loxocarpinae</taxon>
        <taxon>Dorcoceras</taxon>
    </lineage>
</organism>
<feature type="region of interest" description="Disordered" evidence="2">
    <location>
        <begin position="321"/>
        <end position="354"/>
    </location>
</feature>
<feature type="coiled-coil region" evidence="1">
    <location>
        <begin position="250"/>
        <end position="298"/>
    </location>
</feature>
<gene>
    <name evidence="3" type="ORF">F511_31198</name>
</gene>
<keyword evidence="4" id="KW-1185">Reference proteome</keyword>
<dbReference type="EMBL" id="KV013362">
    <property type="protein sequence ID" value="KZV23853.1"/>
    <property type="molecule type" value="Genomic_DNA"/>
</dbReference>
<evidence type="ECO:0000313" key="4">
    <source>
        <dbReference type="Proteomes" id="UP000250235"/>
    </source>
</evidence>
<sequence>MNSKQSSSRCLLFLSLKPAATTSRSIHEKTSQNDTVPTNLNDIVKVTSASLPPAGSPVATHYSQQPLTAGSIRNTQNATFELNETTSLHFYDWFPKPAAAPISEFFKMLRKRWADVCIEVVQFSAFGRLQPVGTHNFCRALVIIGTVRDLEVDPTEFCGVFWRGPDVQLISSDSSSIHADPDSLSTNSTSTSVADIPQLEQSPAASTQILMPTTAIPATDFTESFAQLRASVTQLSIKKLRTRDSIGDLKNQLLSKIDNLEKSLVEAHTQQDQVLRDLAAFRKELQDQKAAMLAFREESQEYYSTLREHLAEIIAYINRGRDDKKRESGSIRGLQPPLDDNSRPSGGGGSRSEP</sequence>
<proteinExistence type="predicted"/>
<keyword evidence="1" id="KW-0175">Coiled coil</keyword>
<dbReference type="AlphaFoldDB" id="A0A2Z7AQY4"/>
<accession>A0A2Z7AQY4</accession>
<name>A0A2Z7AQY4_9LAMI</name>
<dbReference type="Proteomes" id="UP000250235">
    <property type="component" value="Unassembled WGS sequence"/>
</dbReference>
<evidence type="ECO:0000313" key="3">
    <source>
        <dbReference type="EMBL" id="KZV23853.1"/>
    </source>
</evidence>
<evidence type="ECO:0000256" key="2">
    <source>
        <dbReference type="SAM" id="MobiDB-lite"/>
    </source>
</evidence>